<evidence type="ECO:0000313" key="2">
    <source>
        <dbReference type="EMBL" id="KAK1561449.1"/>
    </source>
</evidence>
<name>A0AAD8PI04_9PEZI</name>
<feature type="signal peptide" evidence="1">
    <location>
        <begin position="1"/>
        <end position="20"/>
    </location>
</feature>
<proteinExistence type="predicted"/>
<accession>A0AAD8PI04</accession>
<reference evidence="2" key="1">
    <citation type="submission" date="2021-06" db="EMBL/GenBank/DDBJ databases">
        <title>Comparative genomics, transcriptomics and evolutionary studies reveal genomic signatures of adaptation to plant cell wall in hemibiotrophic fungi.</title>
        <authorList>
            <consortium name="DOE Joint Genome Institute"/>
            <person name="Baroncelli R."/>
            <person name="Diaz J.F."/>
            <person name="Benocci T."/>
            <person name="Peng M."/>
            <person name="Battaglia E."/>
            <person name="Haridas S."/>
            <person name="Andreopoulos W."/>
            <person name="Labutti K."/>
            <person name="Pangilinan J."/>
            <person name="Floch G.L."/>
            <person name="Makela M.R."/>
            <person name="Henrissat B."/>
            <person name="Grigoriev I.V."/>
            <person name="Crouch J.A."/>
            <person name="De Vries R.P."/>
            <person name="Sukno S.A."/>
            <person name="Thon M.R."/>
        </authorList>
    </citation>
    <scope>NUCLEOTIDE SEQUENCE</scope>
    <source>
        <strain evidence="2">CBS 125086</strain>
    </source>
</reference>
<dbReference type="RefSeq" id="XP_060406655.1">
    <property type="nucleotide sequence ID" value="XM_060560503.1"/>
</dbReference>
<evidence type="ECO:0000313" key="3">
    <source>
        <dbReference type="Proteomes" id="UP001230504"/>
    </source>
</evidence>
<evidence type="ECO:0000256" key="1">
    <source>
        <dbReference type="SAM" id="SignalP"/>
    </source>
</evidence>
<feature type="chain" id="PRO_5042229891" description="Secreted protein" evidence="1">
    <location>
        <begin position="21"/>
        <end position="198"/>
    </location>
</feature>
<gene>
    <name evidence="2" type="ORF">LY79DRAFT_585549</name>
</gene>
<dbReference type="GeneID" id="85444743"/>
<organism evidence="2 3">
    <name type="scientific">Colletotrichum navitas</name>
    <dbReference type="NCBI Taxonomy" id="681940"/>
    <lineage>
        <taxon>Eukaryota</taxon>
        <taxon>Fungi</taxon>
        <taxon>Dikarya</taxon>
        <taxon>Ascomycota</taxon>
        <taxon>Pezizomycotina</taxon>
        <taxon>Sordariomycetes</taxon>
        <taxon>Hypocreomycetidae</taxon>
        <taxon>Glomerellales</taxon>
        <taxon>Glomerellaceae</taxon>
        <taxon>Colletotrichum</taxon>
        <taxon>Colletotrichum graminicola species complex</taxon>
    </lineage>
</organism>
<dbReference type="AlphaFoldDB" id="A0AAD8PI04"/>
<keyword evidence="1" id="KW-0732">Signal</keyword>
<comment type="caution">
    <text evidence="2">The sequence shown here is derived from an EMBL/GenBank/DDBJ whole genome shotgun (WGS) entry which is preliminary data.</text>
</comment>
<keyword evidence="3" id="KW-1185">Reference proteome</keyword>
<dbReference type="EMBL" id="JAHLJV010000303">
    <property type="protein sequence ID" value="KAK1561449.1"/>
    <property type="molecule type" value="Genomic_DNA"/>
</dbReference>
<sequence length="198" mass="21896">MELCWCLPACLLACWWRRNGMERQVQCGEPAYGGGADLYHVEDVHSLRASLLLANLTSTTIINLVKPSVAPLAACDPSVAMGPSKGIDRTDWLLIVVFEPFNHTHALDLAVDDRLPPIAASCIPILPSVKSNEWGHPTWTTRRITVTAHRCGPRLRTKSLHEALTGRHATTMCFGCRCLCYLGLFQGPNQGWPVPWVK</sequence>
<dbReference type="Proteomes" id="UP001230504">
    <property type="component" value="Unassembled WGS sequence"/>
</dbReference>
<protein>
    <recommendedName>
        <fullName evidence="4">Secreted protein</fullName>
    </recommendedName>
</protein>
<evidence type="ECO:0008006" key="4">
    <source>
        <dbReference type="Google" id="ProtNLM"/>
    </source>
</evidence>